<reference evidence="14 15" key="1">
    <citation type="journal article" date="2019" name="Fungal Biol. Biotechnol.">
        <title>Draft genome sequence of fastidious pathogen Ceratobasidium theobromae, which causes vascular-streak dieback in Theobroma cacao.</title>
        <authorList>
            <person name="Ali S.S."/>
            <person name="Asman A."/>
            <person name="Shao J."/>
            <person name="Firmansyah A.P."/>
            <person name="Susilo A.W."/>
            <person name="Rosmana A."/>
            <person name="McMahon P."/>
            <person name="Junaid M."/>
            <person name="Guest D."/>
            <person name="Kheng T.Y."/>
            <person name="Meinhardt L.W."/>
            <person name="Bailey B.A."/>
        </authorList>
    </citation>
    <scope>NUCLEOTIDE SEQUENCE [LARGE SCALE GENOMIC DNA]</scope>
    <source>
        <strain evidence="14 15">CT2</strain>
    </source>
</reference>
<dbReference type="SUPFAM" id="SSF56281">
    <property type="entry name" value="Metallo-hydrolase/oxidoreductase"/>
    <property type="match status" value="2"/>
</dbReference>
<dbReference type="AlphaFoldDB" id="A0A5N5QBX1"/>
<evidence type="ECO:0000256" key="8">
    <source>
        <dbReference type="ARBA" id="ARBA00022759"/>
    </source>
</evidence>
<feature type="region of interest" description="Disordered" evidence="11">
    <location>
        <begin position="222"/>
        <end position="252"/>
    </location>
</feature>
<evidence type="ECO:0000256" key="4">
    <source>
        <dbReference type="ARBA" id="ARBA00012477"/>
    </source>
</evidence>
<dbReference type="GO" id="GO:0005739">
    <property type="term" value="C:mitochondrion"/>
    <property type="evidence" value="ECO:0007669"/>
    <property type="project" value="TreeGrafter"/>
</dbReference>
<feature type="region of interest" description="Disordered" evidence="11">
    <location>
        <begin position="163"/>
        <end position="208"/>
    </location>
</feature>
<comment type="cofactor">
    <cofactor evidence="2">
        <name>Zn(2+)</name>
        <dbReference type="ChEBI" id="CHEBI:29105"/>
    </cofactor>
</comment>
<evidence type="ECO:0000256" key="7">
    <source>
        <dbReference type="ARBA" id="ARBA00022723"/>
    </source>
</evidence>
<protein>
    <recommendedName>
        <fullName evidence="4">ribonuclease Z</fullName>
        <ecNumber evidence="4">3.1.26.11</ecNumber>
    </recommendedName>
</protein>
<dbReference type="InterPro" id="IPR001279">
    <property type="entry name" value="Metallo-B-lactamas"/>
</dbReference>
<keyword evidence="8" id="KW-0255">Endonuclease</keyword>
<dbReference type="PANTHER" id="PTHR12553">
    <property type="entry name" value="ZINC PHOSPHODIESTERASE ELAC PROTEIN 2"/>
    <property type="match status" value="1"/>
</dbReference>
<keyword evidence="7" id="KW-0479">Metal-binding</keyword>
<feature type="compositionally biased region" description="Polar residues" evidence="11">
    <location>
        <begin position="163"/>
        <end position="172"/>
    </location>
</feature>
<feature type="compositionally biased region" description="Basic residues" evidence="11">
    <location>
        <begin position="240"/>
        <end position="252"/>
    </location>
</feature>
<comment type="caution">
    <text evidence="14">The sequence shown here is derived from an EMBL/GenBank/DDBJ whole genome shotgun (WGS) entry which is preliminary data.</text>
</comment>
<keyword evidence="10" id="KW-0862">Zinc</keyword>
<name>A0A5N5QBX1_9AGAM</name>
<evidence type="ECO:0000313" key="15">
    <source>
        <dbReference type="Proteomes" id="UP000383932"/>
    </source>
</evidence>
<organism evidence="14 15">
    <name type="scientific">Ceratobasidium theobromae</name>
    <dbReference type="NCBI Taxonomy" id="1582974"/>
    <lineage>
        <taxon>Eukaryota</taxon>
        <taxon>Fungi</taxon>
        <taxon>Dikarya</taxon>
        <taxon>Basidiomycota</taxon>
        <taxon>Agaricomycotina</taxon>
        <taxon>Agaricomycetes</taxon>
        <taxon>Cantharellales</taxon>
        <taxon>Ceratobasidiaceae</taxon>
        <taxon>Ceratobasidium</taxon>
    </lineage>
</organism>
<dbReference type="OrthoDB" id="527344at2759"/>
<evidence type="ECO:0000256" key="5">
    <source>
        <dbReference type="ARBA" id="ARBA00022694"/>
    </source>
</evidence>
<dbReference type="GO" id="GO:0042781">
    <property type="term" value="F:3'-tRNA processing endoribonuclease activity"/>
    <property type="evidence" value="ECO:0007669"/>
    <property type="project" value="UniProtKB-EC"/>
</dbReference>
<keyword evidence="15" id="KW-1185">Reference proteome</keyword>
<evidence type="ECO:0000256" key="3">
    <source>
        <dbReference type="ARBA" id="ARBA00007823"/>
    </source>
</evidence>
<dbReference type="InterPro" id="IPR047151">
    <property type="entry name" value="RNZ2-like"/>
</dbReference>
<dbReference type="Gene3D" id="3.60.15.10">
    <property type="entry name" value="Ribonuclease Z/Hydroxyacylglutathione hydrolase-like"/>
    <property type="match status" value="2"/>
</dbReference>
<comment type="catalytic activity">
    <reaction evidence="1">
        <text>Endonucleolytic cleavage of RNA, removing extra 3' nucleotides from tRNA precursor, generating 3' termini of tRNAs. A 3'-hydroxy group is left at the tRNA terminus and a 5'-phosphoryl group is left at the trailer molecule.</text>
        <dbReference type="EC" id="3.1.26.11"/>
    </reaction>
</comment>
<accession>A0A5N5QBX1</accession>
<dbReference type="EC" id="3.1.26.11" evidence="4"/>
<dbReference type="GO" id="GO:1990180">
    <property type="term" value="P:mitochondrial tRNA 3'-end processing"/>
    <property type="evidence" value="ECO:0007669"/>
    <property type="project" value="TreeGrafter"/>
</dbReference>
<evidence type="ECO:0000256" key="2">
    <source>
        <dbReference type="ARBA" id="ARBA00001947"/>
    </source>
</evidence>
<dbReference type="PANTHER" id="PTHR12553:SF49">
    <property type="entry name" value="ZINC PHOSPHODIESTERASE ELAC PROTEIN 2"/>
    <property type="match status" value="1"/>
</dbReference>
<dbReference type="Pfam" id="PF13691">
    <property type="entry name" value="Lactamase_B_4"/>
    <property type="match status" value="1"/>
</dbReference>
<dbReference type="CDD" id="cd07718">
    <property type="entry name" value="RNaseZ_ELAC1_ELAC2-C-term-like_MBL-fold"/>
    <property type="match status" value="1"/>
</dbReference>
<evidence type="ECO:0000259" key="12">
    <source>
        <dbReference type="Pfam" id="PF12706"/>
    </source>
</evidence>
<feature type="compositionally biased region" description="Polar residues" evidence="11">
    <location>
        <begin position="225"/>
        <end position="239"/>
    </location>
</feature>
<evidence type="ECO:0000313" key="14">
    <source>
        <dbReference type="EMBL" id="KAB5589242.1"/>
    </source>
</evidence>
<dbReference type="InterPro" id="IPR027794">
    <property type="entry name" value="tRNase_Z_dom"/>
</dbReference>
<dbReference type="InterPro" id="IPR036866">
    <property type="entry name" value="RibonucZ/Hydroxyglut_hydro"/>
</dbReference>
<keyword evidence="6" id="KW-0540">Nuclease</keyword>
<gene>
    <name evidence="14" type="ORF">CTheo_7310</name>
</gene>
<proteinExistence type="inferred from homology"/>
<sequence length="833" mass="92490">MSKTNRQPSNPNMRWRIRTVSSLTSDTEPCISVHFDTAQYLFNCGEGTTRSFTQQKYGIKKSKAIFLTQTKVSRLGGLTGMLMNLADSGVTNVDVLGPPGLNHFLASTRPYVFRDCMRANTSEVSHTNGFEKIYEDTFIRVYAFPMLPQSSEDVLVPVKRKLSNSSLQSNSPKRLARDGNSDEPEADRRSPVRQQPHPNPTSLKGAEASEWRSTIIRDMFPGLQEETQVSTGTDSSPKSGKNKWMPRARRSHHRLPKFDGSLSISVLYLILGPEIRGKFDPVAADALGVARRDRGKLTKGESVTVTVDGVQKVVTPDMCMGKSEIPTGFLIVDCPTTDYIDSLPNLKSLDIVRSAVPFLLGSIYHRVGPDVLNDPRYRSWVKGVTTSECNHLVASEDFSPDCVSFQSSAHLSLMLSELDNEMFFAPRESPPKRDLAEVQDFPGELHLVTTGHIVEMTPPKPPVLKMFPGLNPNLYKEDLEAHSGGKSLLSTEEQKASFQNARQKVLESTPQKLASNLSDTYRITTLGTGSAMPSKYRNVISTLIQMPNYGAIMLDCGENTWGQLCRRFGTDKTAPESAYSILADLKFIFISHIHGDHHMGLLKLLTTRQSITPAPIDPLYLIVNRFTELCIREYHDLEDIGLDDEHGVKVVQIERPGKHINTDGAATSSPITLDEITSLFGFKSIDAVPVRHRTPACFGLVARHRTGWSFAYSGDTMPCNSLVQAGKDVTLLIHEASMADEELEKATEKGHSTIGQAIEVGKRMNAKHILLTHFSQRYPKIPVVKSGLTSTALAFDYMSINTANFWKFENYLAALEGVFESELPRDDDMTIDQ</sequence>
<evidence type="ECO:0000256" key="1">
    <source>
        <dbReference type="ARBA" id="ARBA00000402"/>
    </source>
</evidence>
<evidence type="ECO:0000256" key="6">
    <source>
        <dbReference type="ARBA" id="ARBA00022722"/>
    </source>
</evidence>
<dbReference type="GO" id="GO:0046872">
    <property type="term" value="F:metal ion binding"/>
    <property type="evidence" value="ECO:0007669"/>
    <property type="project" value="UniProtKB-KW"/>
</dbReference>
<dbReference type="Proteomes" id="UP000383932">
    <property type="component" value="Unassembled WGS sequence"/>
</dbReference>
<comment type="similarity">
    <text evidence="3">Belongs to the RNase Z family.</text>
</comment>
<feature type="domain" description="tRNase Z endonuclease" evidence="13">
    <location>
        <begin position="19"/>
        <end position="77"/>
    </location>
</feature>
<keyword evidence="5" id="KW-0819">tRNA processing</keyword>
<keyword evidence="9" id="KW-0378">Hydrolase</keyword>
<dbReference type="EMBL" id="SSOP01000297">
    <property type="protein sequence ID" value="KAB5589242.1"/>
    <property type="molecule type" value="Genomic_DNA"/>
</dbReference>
<evidence type="ECO:0000256" key="11">
    <source>
        <dbReference type="SAM" id="MobiDB-lite"/>
    </source>
</evidence>
<evidence type="ECO:0000256" key="9">
    <source>
        <dbReference type="ARBA" id="ARBA00022801"/>
    </source>
</evidence>
<evidence type="ECO:0000256" key="10">
    <source>
        <dbReference type="ARBA" id="ARBA00022833"/>
    </source>
</evidence>
<dbReference type="Pfam" id="PF12706">
    <property type="entry name" value="Lactamase_B_2"/>
    <property type="match status" value="1"/>
</dbReference>
<feature type="compositionally biased region" description="Basic and acidic residues" evidence="11">
    <location>
        <begin position="175"/>
        <end position="190"/>
    </location>
</feature>
<feature type="domain" description="Metallo-beta-lactamase" evidence="12">
    <location>
        <begin position="552"/>
        <end position="774"/>
    </location>
</feature>
<evidence type="ECO:0000259" key="13">
    <source>
        <dbReference type="Pfam" id="PF13691"/>
    </source>
</evidence>